<dbReference type="EMBL" id="KI913954">
    <property type="protein sequence ID" value="ETW07103.1"/>
    <property type="molecule type" value="Genomic_DNA"/>
</dbReference>
<protein>
    <recommendedName>
        <fullName evidence="2">Flagellar associated protein</fullName>
    </recommendedName>
</protein>
<sequence>MAKKTFALESFCLDQFDEPSHQGTRLVWDKADFEAAVNRMYHADKFHLVDGYAPFCKHLFIPNFVGAKLSTAAITNSNRKHLITEYVARTPTELPVLVRYFPVEKVQPQVAAYLDVILYSRTQIQLENAATGKPAEYNETAPWGIIYVKAQDVDYELPMDPITILRNGLGKEEGGSGVPVDKEAYHRSVEYWAHHAVLQ</sequence>
<dbReference type="PANTHER" id="PTHR38666:SF2">
    <property type="entry name" value="FLAGELLAR ASSOCIATED PROTEIN"/>
    <property type="match status" value="1"/>
</dbReference>
<dbReference type="InterPro" id="IPR021610">
    <property type="entry name" value="DUF3228"/>
</dbReference>
<evidence type="ECO:0008006" key="2">
    <source>
        <dbReference type="Google" id="ProtNLM"/>
    </source>
</evidence>
<name>A0A024UNA1_9STRA</name>
<organism evidence="1">
    <name type="scientific">Aphanomyces invadans</name>
    <dbReference type="NCBI Taxonomy" id="157072"/>
    <lineage>
        <taxon>Eukaryota</taxon>
        <taxon>Sar</taxon>
        <taxon>Stramenopiles</taxon>
        <taxon>Oomycota</taxon>
        <taxon>Saprolegniomycetes</taxon>
        <taxon>Saprolegniales</taxon>
        <taxon>Verrucalvaceae</taxon>
        <taxon>Aphanomyces</taxon>
    </lineage>
</organism>
<dbReference type="STRING" id="157072.A0A024UNA1"/>
<proteinExistence type="predicted"/>
<reference evidence="1" key="1">
    <citation type="submission" date="2013-12" db="EMBL/GenBank/DDBJ databases">
        <title>The Genome Sequence of Aphanomyces invadans NJM9701.</title>
        <authorList>
            <consortium name="The Broad Institute Genomics Platform"/>
            <person name="Russ C."/>
            <person name="Tyler B."/>
            <person name="van West P."/>
            <person name="Dieguez-Uribeondo J."/>
            <person name="Young S.K."/>
            <person name="Zeng Q."/>
            <person name="Gargeya S."/>
            <person name="Fitzgerald M."/>
            <person name="Abouelleil A."/>
            <person name="Alvarado L."/>
            <person name="Chapman S.B."/>
            <person name="Gainer-Dewar J."/>
            <person name="Goldberg J."/>
            <person name="Griggs A."/>
            <person name="Gujja S."/>
            <person name="Hansen M."/>
            <person name="Howarth C."/>
            <person name="Imamovic A."/>
            <person name="Ireland A."/>
            <person name="Larimer J."/>
            <person name="McCowan C."/>
            <person name="Murphy C."/>
            <person name="Pearson M."/>
            <person name="Poon T.W."/>
            <person name="Priest M."/>
            <person name="Roberts A."/>
            <person name="Saif S."/>
            <person name="Shea T."/>
            <person name="Sykes S."/>
            <person name="Wortman J."/>
            <person name="Nusbaum C."/>
            <person name="Birren B."/>
        </authorList>
    </citation>
    <scope>NUCLEOTIDE SEQUENCE [LARGE SCALE GENOMIC DNA]</scope>
    <source>
        <strain evidence="1">NJM9701</strain>
    </source>
</reference>
<dbReference type="GeneID" id="20078796"/>
<dbReference type="eggNOG" id="ENOG502RXMS">
    <property type="taxonomic scope" value="Eukaryota"/>
</dbReference>
<dbReference type="RefSeq" id="XP_008863196.1">
    <property type="nucleotide sequence ID" value="XM_008864974.1"/>
</dbReference>
<dbReference type="OrthoDB" id="415460at2759"/>
<dbReference type="AlphaFoldDB" id="A0A024UNA1"/>
<gene>
    <name evidence="1" type="ORF">H310_01746</name>
</gene>
<dbReference type="Gene3D" id="3.30.2310.50">
    <property type="entry name" value="Protein of unknown function (DUF3228), domain 1"/>
    <property type="match status" value="2"/>
</dbReference>
<evidence type="ECO:0000313" key="1">
    <source>
        <dbReference type="EMBL" id="ETW07103.1"/>
    </source>
</evidence>
<dbReference type="Pfam" id="PF11539">
    <property type="entry name" value="DUF3228"/>
    <property type="match status" value="1"/>
</dbReference>
<dbReference type="VEuPathDB" id="FungiDB:H310_01746"/>
<accession>A0A024UNA1</accession>
<dbReference type="PANTHER" id="PTHR38666">
    <property type="match status" value="1"/>
</dbReference>